<dbReference type="Proteomes" id="UP001235303">
    <property type="component" value="Unassembled WGS sequence"/>
</dbReference>
<reference evidence="1 2" key="1">
    <citation type="submission" date="2023-01" db="EMBL/GenBank/DDBJ databases">
        <title>Novel diversity within Roseofilum (Cyanobacteria; Desertifilaceae) from marine benthic mats with descriptions of four novel species.</title>
        <authorList>
            <person name="Wang Y."/>
            <person name="Berthold D.E."/>
            <person name="Hu J."/>
            <person name="Lefler F.W."/>
            <person name="Laughinghouse H.D. IV."/>
        </authorList>
    </citation>
    <scope>NUCLEOTIDE SEQUENCE [LARGE SCALE GENOMIC DNA]</scope>
    <source>
        <strain evidence="1 2">BLCC-M154</strain>
    </source>
</reference>
<evidence type="ECO:0000313" key="2">
    <source>
        <dbReference type="Proteomes" id="UP001235303"/>
    </source>
</evidence>
<protein>
    <submittedName>
        <fullName evidence="1">Uncharacterized protein</fullName>
    </submittedName>
</protein>
<proteinExistence type="predicted"/>
<dbReference type="RefSeq" id="WP_283753668.1">
    <property type="nucleotide sequence ID" value="NZ_JAQOSP010000074.1"/>
</dbReference>
<comment type="caution">
    <text evidence="1">The sequence shown here is derived from an EMBL/GenBank/DDBJ whole genome shotgun (WGS) entry which is preliminary data.</text>
</comment>
<name>A0ABT7ASQ8_9CYAN</name>
<gene>
    <name evidence="1" type="ORF">PMG71_10775</name>
</gene>
<accession>A0ABT7ASQ8</accession>
<sequence length="73" mass="8197">MTQSIRQDIIALVNQLPDECLSEVLEVLRSLSPEIEDTKPDEATPSSEADFDVAMSAYQVISQKYRKALRELA</sequence>
<evidence type="ECO:0000313" key="1">
    <source>
        <dbReference type="EMBL" id="MDJ1169910.1"/>
    </source>
</evidence>
<dbReference type="EMBL" id="JAQOSP010000074">
    <property type="protein sequence ID" value="MDJ1169910.1"/>
    <property type="molecule type" value="Genomic_DNA"/>
</dbReference>
<organism evidence="1 2">
    <name type="scientific">Roseofilum acuticapitatum BLCC-M154</name>
    <dbReference type="NCBI Taxonomy" id="3022444"/>
    <lineage>
        <taxon>Bacteria</taxon>
        <taxon>Bacillati</taxon>
        <taxon>Cyanobacteriota</taxon>
        <taxon>Cyanophyceae</taxon>
        <taxon>Desertifilales</taxon>
        <taxon>Desertifilaceae</taxon>
        <taxon>Roseofilum</taxon>
        <taxon>Roseofilum acuticapitatum</taxon>
    </lineage>
</organism>
<keyword evidence="2" id="KW-1185">Reference proteome</keyword>